<dbReference type="OrthoDB" id="2705958at2"/>
<evidence type="ECO:0008006" key="4">
    <source>
        <dbReference type="Google" id="ProtNLM"/>
    </source>
</evidence>
<keyword evidence="3" id="KW-1185">Reference proteome</keyword>
<protein>
    <recommendedName>
        <fullName evidence="4">DUF1700 domain-containing protein</fullName>
    </recommendedName>
</protein>
<feature type="transmembrane region" description="Helical" evidence="1">
    <location>
        <begin position="183"/>
        <end position="203"/>
    </location>
</feature>
<reference evidence="2 3" key="1">
    <citation type="submission" date="2018-07" db="EMBL/GenBank/DDBJ databases">
        <title>Bacillus sp. YLB-04 draft genome sequence.</title>
        <authorList>
            <person name="Yu L."/>
            <person name="Tang X."/>
        </authorList>
    </citation>
    <scope>NUCLEOTIDE SEQUENCE [LARGE SCALE GENOMIC DNA]</scope>
    <source>
        <strain evidence="2 3">YLB-04</strain>
    </source>
</reference>
<feature type="transmembrane region" description="Helical" evidence="1">
    <location>
        <begin position="108"/>
        <end position="132"/>
    </location>
</feature>
<evidence type="ECO:0000256" key="1">
    <source>
        <dbReference type="SAM" id="Phobius"/>
    </source>
</evidence>
<dbReference type="Pfam" id="PF22564">
    <property type="entry name" value="HAAS"/>
    <property type="match status" value="1"/>
</dbReference>
<dbReference type="AlphaFoldDB" id="A0A3D8GML0"/>
<dbReference type="RefSeq" id="WP_115453113.1">
    <property type="nucleotide sequence ID" value="NZ_QNQT01000008.1"/>
</dbReference>
<keyword evidence="1" id="KW-0812">Transmembrane</keyword>
<organism evidence="2 3">
    <name type="scientific">Neobacillus piezotolerans</name>
    <dbReference type="NCBI Taxonomy" id="2259171"/>
    <lineage>
        <taxon>Bacteria</taxon>
        <taxon>Bacillati</taxon>
        <taxon>Bacillota</taxon>
        <taxon>Bacilli</taxon>
        <taxon>Bacillales</taxon>
        <taxon>Bacillaceae</taxon>
        <taxon>Neobacillus</taxon>
    </lineage>
</organism>
<keyword evidence="1" id="KW-0472">Membrane</keyword>
<comment type="caution">
    <text evidence="2">The sequence shown here is derived from an EMBL/GenBank/DDBJ whole genome shotgun (WGS) entry which is preliminary data.</text>
</comment>
<dbReference type="EMBL" id="QNQT01000008">
    <property type="protein sequence ID" value="RDU35735.1"/>
    <property type="molecule type" value="Genomic_DNA"/>
</dbReference>
<accession>A0A3D8GML0</accession>
<proteinExistence type="predicted"/>
<evidence type="ECO:0000313" key="3">
    <source>
        <dbReference type="Proteomes" id="UP000257144"/>
    </source>
</evidence>
<feature type="transmembrane region" description="Helical" evidence="1">
    <location>
        <begin position="79"/>
        <end position="102"/>
    </location>
</feature>
<keyword evidence="1" id="KW-1133">Transmembrane helix</keyword>
<name>A0A3D8GML0_9BACI</name>
<dbReference type="Proteomes" id="UP000257144">
    <property type="component" value="Unassembled WGS sequence"/>
</dbReference>
<sequence length="211" mass="24018">MEQLKNEFLNELGRKLGSVKEKESILLEYESHLDDMLIELLTYDVEDARGIVYNRLGSPEEIAAMWKEELSVTPSNMKWLFVLLNVFLFAGGAALTAAHNIFEWKWATFVWSCLTSIPFIIAFVYIFFWALLGYEIGRSFGHKGRALVKKTFLLALIPNLTLMVLTVSGAIPLEWFHPLLTNTFIAACIVLTAALYPICLFAYKWGRRASV</sequence>
<gene>
    <name evidence="2" type="ORF">DRW41_16475</name>
</gene>
<evidence type="ECO:0000313" key="2">
    <source>
        <dbReference type="EMBL" id="RDU35735.1"/>
    </source>
</evidence>
<feature type="transmembrane region" description="Helical" evidence="1">
    <location>
        <begin position="152"/>
        <end position="171"/>
    </location>
</feature>